<keyword evidence="2" id="KW-1185">Reference proteome</keyword>
<dbReference type="Proteomes" id="UP000317624">
    <property type="component" value="Unassembled WGS sequence"/>
</dbReference>
<organism evidence="1 2">
    <name type="scientific">Hymenobacter setariae</name>
    <dbReference type="NCBI Taxonomy" id="2594794"/>
    <lineage>
        <taxon>Bacteria</taxon>
        <taxon>Pseudomonadati</taxon>
        <taxon>Bacteroidota</taxon>
        <taxon>Cytophagia</taxon>
        <taxon>Cytophagales</taxon>
        <taxon>Hymenobacteraceae</taxon>
        <taxon>Hymenobacter</taxon>
    </lineage>
</organism>
<dbReference type="OrthoDB" id="9795056at2"/>
<evidence type="ECO:0000313" key="2">
    <source>
        <dbReference type="Proteomes" id="UP000317624"/>
    </source>
</evidence>
<gene>
    <name evidence="1" type="ORF">FNT36_04820</name>
</gene>
<dbReference type="EMBL" id="VMRJ01000001">
    <property type="protein sequence ID" value="TVT43413.1"/>
    <property type="molecule type" value="Genomic_DNA"/>
</dbReference>
<reference evidence="1 2" key="1">
    <citation type="submission" date="2019-07" db="EMBL/GenBank/DDBJ databases">
        <title>Hymenobacter sp. straun FUR1 Genome sequencing and assembly.</title>
        <authorList>
            <person name="Chhetri G."/>
        </authorList>
    </citation>
    <scope>NUCLEOTIDE SEQUENCE [LARGE SCALE GENOMIC DNA]</scope>
    <source>
        <strain evidence="1 2">Fur1</strain>
    </source>
</reference>
<dbReference type="Gene3D" id="1.20.1260.10">
    <property type="match status" value="1"/>
</dbReference>
<dbReference type="RefSeq" id="WP_144844883.1">
    <property type="nucleotide sequence ID" value="NZ_VMRJ01000001.1"/>
</dbReference>
<accession>A0A558C3P4</accession>
<dbReference type="InterPro" id="IPR009078">
    <property type="entry name" value="Ferritin-like_SF"/>
</dbReference>
<protein>
    <submittedName>
        <fullName evidence="1">DUF892 family protein</fullName>
    </submittedName>
</protein>
<dbReference type="AlphaFoldDB" id="A0A558C3P4"/>
<dbReference type="PANTHER" id="PTHR30565">
    <property type="entry name" value="PROTEIN YCIF"/>
    <property type="match status" value="1"/>
</dbReference>
<dbReference type="Pfam" id="PF05974">
    <property type="entry name" value="DUF892"/>
    <property type="match status" value="1"/>
</dbReference>
<name>A0A558C3P4_9BACT</name>
<evidence type="ECO:0000313" key="1">
    <source>
        <dbReference type="EMBL" id="TVT43413.1"/>
    </source>
</evidence>
<proteinExistence type="predicted"/>
<dbReference type="InterPro" id="IPR012347">
    <property type="entry name" value="Ferritin-like"/>
</dbReference>
<dbReference type="SUPFAM" id="SSF47240">
    <property type="entry name" value="Ferritin-like"/>
    <property type="match status" value="1"/>
</dbReference>
<sequence>MANESLNILIQQGLAALKEGSKIAAKATDDIQDDATDSQLKAALEQGNQQSKQWADRIERSYEAAGGKGDEENPILEAHYEVSKKIRGEAKDDYSRDLGIIASGQLALHYWIASFGTLTNYAKQTGLTQVAEDLHKCLTEAKQADEQHTALAEQILGKN</sequence>
<dbReference type="InterPro" id="IPR047114">
    <property type="entry name" value="YciF"/>
</dbReference>
<comment type="caution">
    <text evidence="1">The sequence shown here is derived from an EMBL/GenBank/DDBJ whole genome shotgun (WGS) entry which is preliminary data.</text>
</comment>
<dbReference type="PANTHER" id="PTHR30565:SF9">
    <property type="entry name" value="PROTEIN YCIF"/>
    <property type="match status" value="1"/>
</dbReference>
<dbReference type="InterPro" id="IPR010287">
    <property type="entry name" value="DUF892_YciF-like"/>
</dbReference>